<evidence type="ECO:0000256" key="6">
    <source>
        <dbReference type="ARBA" id="ARBA00022777"/>
    </source>
</evidence>
<evidence type="ECO:0000313" key="11">
    <source>
        <dbReference type="EMBL" id="TFE90258.1"/>
    </source>
</evidence>
<dbReference type="PANTHER" id="PTHR34220:SF9">
    <property type="entry name" value="SIGNAL TRANSDUCTION HISTIDINE KINASE INTERNAL REGION DOMAIN-CONTAINING PROTEIN"/>
    <property type="match status" value="1"/>
</dbReference>
<keyword evidence="3" id="KW-0597">Phosphoprotein</keyword>
<dbReference type="SMART" id="SM00304">
    <property type="entry name" value="HAMP"/>
    <property type="match status" value="1"/>
</dbReference>
<dbReference type="CDD" id="cd12912">
    <property type="entry name" value="PDC2_MCP_like"/>
    <property type="match status" value="1"/>
</dbReference>
<dbReference type="InterPro" id="IPR050640">
    <property type="entry name" value="Bact_2-comp_sensor_kinase"/>
</dbReference>
<evidence type="ECO:0000256" key="5">
    <source>
        <dbReference type="ARBA" id="ARBA00022692"/>
    </source>
</evidence>
<evidence type="ECO:0000256" key="7">
    <source>
        <dbReference type="ARBA" id="ARBA00022989"/>
    </source>
</evidence>
<gene>
    <name evidence="11" type="ORF">B5M42_06220</name>
</gene>
<dbReference type="Gene3D" id="3.30.450.20">
    <property type="entry name" value="PAS domain"/>
    <property type="match status" value="1"/>
</dbReference>
<dbReference type="InterPro" id="IPR010559">
    <property type="entry name" value="Sig_transdc_His_kin_internal"/>
</dbReference>
<sequence>MAFFVRKMSKKYDRYRISNFSLIARAPGGDYDERYDTSQREASCMLTSMYKTMRRSLKWKLISIIVTILVFTVSLIGLLGYNQTSSYLRRDIDHLSVQVLKQANMNLDRYYAEYEFAFLMFSSSLEVRDWMRMTSPKLTSESIRTYEWMKENYLNRMFLQYPEVLSVSLYNPRGFEQHFCNLYTLPLNYSIQSEPYFQSSGNFEKIKFITGMSDHYLDSASKPMHIPVLTLFKQVEGGGYLKIDISLGPSQRVMDQISITSSGAAAVVDDAGTIIHHSNADQVMGHLDDRIVEAVKGKKEGAIFEQSGNELVVFQTIPITGWKIIAILPYEEIGKSISSTRNMMLVVAIGALIISAILTYFAASSITRRILALRRLMKTMQLTNDLNVRARVEGSDEVADLSISFNNLLGHLEQSVHDLAETRVLQHRAVVSALQAQINSHFLYNTLETINSMAVIAKQPHIGLVSVNLSNMLRYTSDYKHIQVTVREELQHLEHYLRIMKVRYKDEVTYEINVPPELQEAICTKALLQPLVENCIKHGRETTGESVHIEVAGQLLEDGRLRLTVRDNGCGFDEATLTRLQEEQGAADNGFDRSRQVGLSNLIYRLRLFAQAQGAMAFYNLPDGGGAVVEITLPLTLEGGAA</sequence>
<evidence type="ECO:0000256" key="4">
    <source>
        <dbReference type="ARBA" id="ARBA00022679"/>
    </source>
</evidence>
<reference evidence="11 12" key="1">
    <citation type="submission" date="2017-03" db="EMBL/GenBank/DDBJ databases">
        <title>Isolation of Levoglucosan Utilizing Bacteria.</title>
        <authorList>
            <person name="Arya A.S."/>
        </authorList>
    </citation>
    <scope>NUCLEOTIDE SEQUENCE [LARGE SCALE GENOMIC DNA]</scope>
    <source>
        <strain evidence="11 12">MEC069</strain>
    </source>
</reference>
<dbReference type="Pfam" id="PF06580">
    <property type="entry name" value="His_kinase"/>
    <property type="match status" value="1"/>
</dbReference>
<feature type="transmembrane region" description="Helical" evidence="9">
    <location>
        <begin position="343"/>
        <end position="367"/>
    </location>
</feature>
<dbReference type="GO" id="GO:0005886">
    <property type="term" value="C:plasma membrane"/>
    <property type="evidence" value="ECO:0007669"/>
    <property type="project" value="UniProtKB-SubCell"/>
</dbReference>
<dbReference type="InterPro" id="IPR036890">
    <property type="entry name" value="HATPase_C_sf"/>
</dbReference>
<dbReference type="CDD" id="cd06225">
    <property type="entry name" value="HAMP"/>
    <property type="match status" value="1"/>
</dbReference>
<dbReference type="SUPFAM" id="SSF55874">
    <property type="entry name" value="ATPase domain of HSP90 chaperone/DNA topoisomerase II/histidine kinase"/>
    <property type="match status" value="1"/>
</dbReference>
<feature type="transmembrane region" description="Helical" evidence="9">
    <location>
        <begin position="61"/>
        <end position="81"/>
    </location>
</feature>
<comment type="caution">
    <text evidence="11">The sequence shown here is derived from an EMBL/GenBank/DDBJ whole genome shotgun (WGS) entry which is preliminary data.</text>
</comment>
<name>A0A4Y8Q852_9BACL</name>
<evidence type="ECO:0000313" key="12">
    <source>
        <dbReference type="Proteomes" id="UP000298246"/>
    </source>
</evidence>
<keyword evidence="6" id="KW-0418">Kinase</keyword>
<dbReference type="InterPro" id="IPR003594">
    <property type="entry name" value="HATPase_dom"/>
</dbReference>
<keyword evidence="2" id="KW-1003">Cell membrane</keyword>
<feature type="domain" description="HAMP" evidence="10">
    <location>
        <begin position="364"/>
        <end position="417"/>
    </location>
</feature>
<evidence type="ECO:0000256" key="9">
    <source>
        <dbReference type="SAM" id="Phobius"/>
    </source>
</evidence>
<proteinExistence type="predicted"/>
<keyword evidence="8 9" id="KW-0472">Membrane</keyword>
<dbReference type="Pfam" id="PF00672">
    <property type="entry name" value="HAMP"/>
    <property type="match status" value="1"/>
</dbReference>
<dbReference type="AlphaFoldDB" id="A0A4Y8Q852"/>
<dbReference type="EMBL" id="MYFO01000005">
    <property type="protein sequence ID" value="TFE90258.1"/>
    <property type="molecule type" value="Genomic_DNA"/>
</dbReference>
<evidence type="ECO:0000256" key="2">
    <source>
        <dbReference type="ARBA" id="ARBA00022475"/>
    </source>
</evidence>
<dbReference type="GO" id="GO:0000155">
    <property type="term" value="F:phosphorelay sensor kinase activity"/>
    <property type="evidence" value="ECO:0007669"/>
    <property type="project" value="InterPro"/>
</dbReference>
<dbReference type="Proteomes" id="UP000298246">
    <property type="component" value="Unassembled WGS sequence"/>
</dbReference>
<evidence type="ECO:0000259" key="10">
    <source>
        <dbReference type="PROSITE" id="PS50885"/>
    </source>
</evidence>
<dbReference type="InterPro" id="IPR003660">
    <property type="entry name" value="HAMP_dom"/>
</dbReference>
<dbReference type="PANTHER" id="PTHR34220">
    <property type="entry name" value="SENSOR HISTIDINE KINASE YPDA"/>
    <property type="match status" value="1"/>
</dbReference>
<dbReference type="PROSITE" id="PS50885">
    <property type="entry name" value="HAMP"/>
    <property type="match status" value="1"/>
</dbReference>
<organism evidence="11 12">
    <name type="scientific">Paenibacillus athensensis</name>
    <dbReference type="NCBI Taxonomy" id="1967502"/>
    <lineage>
        <taxon>Bacteria</taxon>
        <taxon>Bacillati</taxon>
        <taxon>Bacillota</taxon>
        <taxon>Bacilli</taxon>
        <taxon>Bacillales</taxon>
        <taxon>Paenibacillaceae</taxon>
        <taxon>Paenibacillus</taxon>
    </lineage>
</organism>
<dbReference type="Pfam" id="PF02518">
    <property type="entry name" value="HATPase_c"/>
    <property type="match status" value="1"/>
</dbReference>
<keyword evidence="7 9" id="KW-1133">Transmembrane helix</keyword>
<evidence type="ECO:0000256" key="3">
    <source>
        <dbReference type="ARBA" id="ARBA00022553"/>
    </source>
</evidence>
<evidence type="ECO:0000256" key="1">
    <source>
        <dbReference type="ARBA" id="ARBA00004651"/>
    </source>
</evidence>
<dbReference type="Gene3D" id="3.30.565.10">
    <property type="entry name" value="Histidine kinase-like ATPase, C-terminal domain"/>
    <property type="match status" value="1"/>
</dbReference>
<accession>A0A4Y8Q852</accession>
<keyword evidence="4" id="KW-0808">Transferase</keyword>
<comment type="subcellular location">
    <subcellularLocation>
        <location evidence="1">Cell membrane</location>
        <topology evidence="1">Multi-pass membrane protein</topology>
    </subcellularLocation>
</comment>
<protein>
    <recommendedName>
        <fullName evidence="10">HAMP domain-containing protein</fullName>
    </recommendedName>
</protein>
<evidence type="ECO:0000256" key="8">
    <source>
        <dbReference type="ARBA" id="ARBA00023136"/>
    </source>
</evidence>
<keyword evidence="12" id="KW-1185">Reference proteome</keyword>
<dbReference type="Pfam" id="PF02743">
    <property type="entry name" value="dCache_1"/>
    <property type="match status" value="1"/>
</dbReference>
<keyword evidence="5 9" id="KW-0812">Transmembrane</keyword>
<dbReference type="Gene3D" id="6.10.340.10">
    <property type="match status" value="1"/>
</dbReference>
<dbReference type="InterPro" id="IPR033479">
    <property type="entry name" value="dCache_1"/>
</dbReference>